<reference evidence="1 2" key="1">
    <citation type="journal article" date="2022" name="New Phytol.">
        <title>Ecological generalism drives hyperdiversity of secondary metabolite gene clusters in xylarialean endophytes.</title>
        <authorList>
            <person name="Franco M.E.E."/>
            <person name="Wisecaver J.H."/>
            <person name="Arnold A.E."/>
            <person name="Ju Y.M."/>
            <person name="Slot J.C."/>
            <person name="Ahrendt S."/>
            <person name="Moore L.P."/>
            <person name="Eastman K.E."/>
            <person name="Scott K."/>
            <person name="Konkel Z."/>
            <person name="Mondo S.J."/>
            <person name="Kuo A."/>
            <person name="Hayes R.D."/>
            <person name="Haridas S."/>
            <person name="Andreopoulos B."/>
            <person name="Riley R."/>
            <person name="LaButti K."/>
            <person name="Pangilinan J."/>
            <person name="Lipzen A."/>
            <person name="Amirebrahimi M."/>
            <person name="Yan J."/>
            <person name="Adam C."/>
            <person name="Keymanesh K."/>
            <person name="Ng V."/>
            <person name="Louie K."/>
            <person name="Northen T."/>
            <person name="Drula E."/>
            <person name="Henrissat B."/>
            <person name="Hsieh H.M."/>
            <person name="Youens-Clark K."/>
            <person name="Lutzoni F."/>
            <person name="Miadlikowska J."/>
            <person name="Eastwood D.C."/>
            <person name="Hamelin R.C."/>
            <person name="Grigoriev I.V."/>
            <person name="U'Ren J.M."/>
        </authorList>
    </citation>
    <scope>NUCLEOTIDE SEQUENCE [LARGE SCALE GENOMIC DNA]</scope>
    <source>
        <strain evidence="1 2">ER1909</strain>
    </source>
</reference>
<evidence type="ECO:0000313" key="1">
    <source>
        <dbReference type="EMBL" id="KAI6090545.1"/>
    </source>
</evidence>
<accession>A0ACC0DDG8</accession>
<dbReference type="EMBL" id="MU394290">
    <property type="protein sequence ID" value="KAI6090545.1"/>
    <property type="molecule type" value="Genomic_DNA"/>
</dbReference>
<name>A0ACC0DDG8_9PEZI</name>
<protein>
    <submittedName>
        <fullName evidence="1">Choline transport protein</fullName>
    </submittedName>
</protein>
<evidence type="ECO:0000313" key="2">
    <source>
        <dbReference type="Proteomes" id="UP001497680"/>
    </source>
</evidence>
<proteinExistence type="predicted"/>
<organism evidence="1 2">
    <name type="scientific">Hypoxylon rubiginosum</name>
    <dbReference type="NCBI Taxonomy" id="110542"/>
    <lineage>
        <taxon>Eukaryota</taxon>
        <taxon>Fungi</taxon>
        <taxon>Dikarya</taxon>
        <taxon>Ascomycota</taxon>
        <taxon>Pezizomycotina</taxon>
        <taxon>Sordariomycetes</taxon>
        <taxon>Xylariomycetidae</taxon>
        <taxon>Xylariales</taxon>
        <taxon>Hypoxylaceae</taxon>
        <taxon>Hypoxylon</taxon>
    </lineage>
</organism>
<comment type="caution">
    <text evidence="1">The sequence shown here is derived from an EMBL/GenBank/DDBJ whole genome shotgun (WGS) entry which is preliminary data.</text>
</comment>
<dbReference type="Proteomes" id="UP001497680">
    <property type="component" value="Unassembled WGS sequence"/>
</dbReference>
<sequence>MIPFLAPKSLSNRGTSVTPPSRTEPPIGLGCFLRPSVSQPRAPTMSIEHQSTSAPPGEGRLQPRLSRLTMVALTFAILNTWIALAGSIGLVLPSGGSVSFLYGFIFCVLCNLALAASLGELAAIWPTAGGQYHFVYALCTDTWKKSMSFWVGWTNIAGWLTLVTTEGFFGAQFIQAAAVIASGGTYEIEPWKTYLIFLAMVTFTTGANIWGNKILGRWNDAALYWSLLGVVIISIMLLATSDKNDARYVFTEFQNETGWSDGMAWILGLLQSALSLIGFDAALHMTEEMPRPAIDAPRAILYAVGVGGVTGTAFILVILFCITDPETVLNTPTNMPIAELILQGTGNRAAATILTLMLAICFVNGTNGCITSSSRLLYAMARDKGIVYHKYFAHIEPGLDVPVRTIIFTFIFNVLFGLLYLGPSVAFSAYAASCTIFLNVSYVIPVVVLLIRGRGVLKHFQSEHTYFALGRSGWALNTIASIFVIVTSVFFCFPTGLPVSGDEMNYVVVVIGIFLIVVGTYWFTYGKTFEGPKFEFIIGHAPGDEEAPSSNAVIEEKVITGQGKKGSIP</sequence>
<gene>
    <name evidence="1" type="ORF">F4821DRAFT_228485</name>
</gene>
<keyword evidence="2" id="KW-1185">Reference proteome</keyword>